<sequence length="270" mass="28861">MRPLTRRSLVRGAALAAPAATVLTDAPARALSRGCAPAADVPRLLAQDMRGRHAGLMHGVPLSYNWAHGPRVGQGSHPGPFHAISAWGQVYEAADGSPATNVRVACREISVWLLMRSGRWRRVNASRAVNGANYVEDFSGNASKPTDLRTEPGGAVSATLGGGWNFHLYSTRARAVIDPAQVEGVVSLFSAKVVMDDPSGPDQRHLARWLASAGADYWLDSTVAPAPGTVADAGIGKARWVTPQWRTFTMSTLSRRRLERSAPPVCLLGR</sequence>
<proteinExistence type="predicted"/>
<name>A0A6L7ER00_9ACTN</name>
<accession>A0A6L7ER00</accession>
<feature type="chain" id="PRO_5027047605" evidence="1">
    <location>
        <begin position="20"/>
        <end position="270"/>
    </location>
</feature>
<dbReference type="AlphaFoldDB" id="A0A6L7ER00"/>
<keyword evidence="3" id="KW-1185">Reference proteome</keyword>
<dbReference type="RefSeq" id="WP_160876149.1">
    <property type="nucleotide sequence ID" value="NZ_WUEK01000003.1"/>
</dbReference>
<feature type="signal peptide" evidence="1">
    <location>
        <begin position="1"/>
        <end position="19"/>
    </location>
</feature>
<comment type="caution">
    <text evidence="2">The sequence shown here is derived from an EMBL/GenBank/DDBJ whole genome shotgun (WGS) entry which is preliminary data.</text>
</comment>
<evidence type="ECO:0000313" key="2">
    <source>
        <dbReference type="EMBL" id="MXG89070.1"/>
    </source>
</evidence>
<evidence type="ECO:0000256" key="1">
    <source>
        <dbReference type="SAM" id="SignalP"/>
    </source>
</evidence>
<dbReference type="EMBL" id="WUEK01000003">
    <property type="protein sequence ID" value="MXG89070.1"/>
    <property type="molecule type" value="Genomic_DNA"/>
</dbReference>
<dbReference type="PROSITE" id="PS51318">
    <property type="entry name" value="TAT"/>
    <property type="match status" value="1"/>
</dbReference>
<gene>
    <name evidence="2" type="ORF">GRQ65_05850</name>
</gene>
<dbReference type="InterPro" id="IPR006311">
    <property type="entry name" value="TAT_signal"/>
</dbReference>
<dbReference type="Proteomes" id="UP000473325">
    <property type="component" value="Unassembled WGS sequence"/>
</dbReference>
<protein>
    <submittedName>
        <fullName evidence="2">Uncharacterized protein</fullName>
    </submittedName>
</protein>
<reference evidence="2 3" key="1">
    <citation type="submission" date="2019-12" db="EMBL/GenBank/DDBJ databases">
        <authorList>
            <person name="Kun Z."/>
        </authorList>
    </citation>
    <scope>NUCLEOTIDE SEQUENCE [LARGE SCALE GENOMIC DNA]</scope>
    <source>
        <strain evidence="2 3">YIM 123512</strain>
    </source>
</reference>
<keyword evidence="1" id="KW-0732">Signal</keyword>
<organism evidence="2 3">
    <name type="scientific">Nocardioides flavescens</name>
    <dbReference type="NCBI Taxonomy" id="2691959"/>
    <lineage>
        <taxon>Bacteria</taxon>
        <taxon>Bacillati</taxon>
        <taxon>Actinomycetota</taxon>
        <taxon>Actinomycetes</taxon>
        <taxon>Propionibacteriales</taxon>
        <taxon>Nocardioidaceae</taxon>
        <taxon>Nocardioides</taxon>
    </lineage>
</organism>
<evidence type="ECO:0000313" key="3">
    <source>
        <dbReference type="Proteomes" id="UP000473325"/>
    </source>
</evidence>